<organism evidence="8 9">
    <name type="scientific">Gouania willdenowi</name>
    <name type="common">Blunt-snouted clingfish</name>
    <name type="synonym">Lepadogaster willdenowi</name>
    <dbReference type="NCBI Taxonomy" id="441366"/>
    <lineage>
        <taxon>Eukaryota</taxon>
        <taxon>Metazoa</taxon>
        <taxon>Chordata</taxon>
        <taxon>Craniata</taxon>
        <taxon>Vertebrata</taxon>
        <taxon>Euteleostomi</taxon>
        <taxon>Actinopterygii</taxon>
        <taxon>Neopterygii</taxon>
        <taxon>Teleostei</taxon>
        <taxon>Neoteleostei</taxon>
        <taxon>Acanthomorphata</taxon>
        <taxon>Ovalentaria</taxon>
        <taxon>Blenniimorphae</taxon>
        <taxon>Blenniiformes</taxon>
        <taxon>Gobiesocoidei</taxon>
        <taxon>Gobiesocidae</taxon>
        <taxon>Gobiesocinae</taxon>
        <taxon>Gouania</taxon>
    </lineage>
</organism>
<evidence type="ECO:0000259" key="7">
    <source>
        <dbReference type="SMART" id="SM00272"/>
    </source>
</evidence>
<feature type="chain" id="PRO_5044680719" evidence="6">
    <location>
        <begin position="23"/>
        <end position="147"/>
    </location>
</feature>
<gene>
    <name evidence="8" type="primary">si:ch211-202p1.5</name>
</gene>
<evidence type="ECO:0000256" key="6">
    <source>
        <dbReference type="SAM" id="SignalP"/>
    </source>
</evidence>
<evidence type="ECO:0000256" key="4">
    <source>
        <dbReference type="ARBA" id="ARBA00022858"/>
    </source>
</evidence>
<evidence type="ECO:0000313" key="8">
    <source>
        <dbReference type="Ensembl" id="ENSGWIP00000011068.1"/>
    </source>
</evidence>
<dbReference type="Ensembl" id="ENSGWIT00000012321.1">
    <property type="protein sequence ID" value="ENSGWIP00000011070.1"/>
    <property type="gene ID" value="ENSGWIG00000006496.1"/>
</dbReference>
<feature type="domain" description="Endothelin-like toxin" evidence="7">
    <location>
        <begin position="90"/>
        <end position="111"/>
    </location>
</feature>
<comment type="similarity">
    <text evidence="2">Belongs to the endothelin/sarafotoxin family.</text>
</comment>
<evidence type="ECO:0000256" key="2">
    <source>
        <dbReference type="ARBA" id="ARBA00010959"/>
    </source>
</evidence>
<reference evidence="8" key="1">
    <citation type="submission" date="2025-05" db="UniProtKB">
        <authorList>
            <consortium name="Ensembl"/>
        </authorList>
    </citation>
    <scope>IDENTIFICATION</scope>
</reference>
<dbReference type="GO" id="GO:0006874">
    <property type="term" value="P:intracellular calcium ion homeostasis"/>
    <property type="evidence" value="ECO:0007669"/>
    <property type="project" value="TreeGrafter"/>
</dbReference>
<dbReference type="Pfam" id="PF00322">
    <property type="entry name" value="Endothelin"/>
    <property type="match status" value="1"/>
</dbReference>
<keyword evidence="9" id="KW-1185">Reference proteome</keyword>
<dbReference type="Ensembl" id="ENSGWIT00000012319.1">
    <property type="protein sequence ID" value="ENSGWIP00000011068.1"/>
    <property type="gene ID" value="ENSGWIG00000006496.1"/>
</dbReference>
<comment type="subcellular location">
    <subcellularLocation>
        <location evidence="1">Secreted</location>
    </subcellularLocation>
</comment>
<proteinExistence type="inferred from homology"/>
<dbReference type="PRINTS" id="PR00365">
    <property type="entry name" value="ENDOTHELIN"/>
</dbReference>
<name>A0A8C5DU89_GOUWI</name>
<feature type="signal peptide" evidence="6">
    <location>
        <begin position="1"/>
        <end position="22"/>
    </location>
</feature>
<dbReference type="GO" id="GO:0005179">
    <property type="term" value="F:hormone activity"/>
    <property type="evidence" value="ECO:0007669"/>
    <property type="project" value="TreeGrafter"/>
</dbReference>
<dbReference type="SMART" id="SM00272">
    <property type="entry name" value="END"/>
    <property type="match status" value="2"/>
</dbReference>
<dbReference type="InterPro" id="IPR020475">
    <property type="entry name" value="Endothelin"/>
</dbReference>
<evidence type="ECO:0000256" key="3">
    <source>
        <dbReference type="ARBA" id="ARBA00022525"/>
    </source>
</evidence>
<evidence type="ECO:0000256" key="1">
    <source>
        <dbReference type="ARBA" id="ARBA00004613"/>
    </source>
</evidence>
<dbReference type="InterPro" id="IPR001928">
    <property type="entry name" value="Endothln-like_toxin"/>
</dbReference>
<evidence type="ECO:0000313" key="9">
    <source>
        <dbReference type="Proteomes" id="UP000694680"/>
    </source>
</evidence>
<dbReference type="Proteomes" id="UP000694680">
    <property type="component" value="Unassembled WGS sequence"/>
</dbReference>
<protein>
    <submittedName>
        <fullName evidence="8">Endothelin-3-like</fullName>
    </submittedName>
</protein>
<dbReference type="GO" id="GO:0014826">
    <property type="term" value="P:vein smooth muscle contraction"/>
    <property type="evidence" value="ECO:0007669"/>
    <property type="project" value="TreeGrafter"/>
</dbReference>
<dbReference type="InterPro" id="IPR019764">
    <property type="entry name" value="Endothelin_toxin_CS"/>
</dbReference>
<dbReference type="PROSITE" id="PS00270">
    <property type="entry name" value="ENDOTHELIN"/>
    <property type="match status" value="2"/>
</dbReference>
<keyword evidence="3" id="KW-0964">Secreted</keyword>
<keyword evidence="6" id="KW-0732">Signal</keyword>
<dbReference type="PANTHER" id="PTHR13874">
    <property type="entry name" value="ENDOTHELIN"/>
    <property type="match status" value="1"/>
</dbReference>
<dbReference type="PANTHER" id="PTHR13874:SF12">
    <property type="entry name" value="ENDOTHELIN-3A"/>
    <property type="match status" value="1"/>
</dbReference>
<keyword evidence="5" id="KW-0839">Vasoconstrictor</keyword>
<feature type="domain" description="Endothelin-like toxin" evidence="7">
    <location>
        <begin position="46"/>
        <end position="67"/>
    </location>
</feature>
<dbReference type="GO" id="GO:0003100">
    <property type="term" value="P:regulation of systemic arterial blood pressure by endothelin"/>
    <property type="evidence" value="ECO:0007669"/>
    <property type="project" value="TreeGrafter"/>
</dbReference>
<accession>A0A8C5DU89</accession>
<dbReference type="GO" id="GO:0031708">
    <property type="term" value="F:endothelin B receptor binding"/>
    <property type="evidence" value="ECO:0007669"/>
    <property type="project" value="TreeGrafter"/>
</dbReference>
<dbReference type="GO" id="GO:0019229">
    <property type="term" value="P:regulation of vasoconstriction"/>
    <property type="evidence" value="ECO:0007669"/>
    <property type="project" value="InterPro"/>
</dbReference>
<dbReference type="GO" id="GO:0005615">
    <property type="term" value="C:extracellular space"/>
    <property type="evidence" value="ECO:0007669"/>
    <property type="project" value="TreeGrafter"/>
</dbReference>
<dbReference type="OrthoDB" id="9362154at2759"/>
<keyword evidence="4" id="KW-0838">Vasoactive</keyword>
<dbReference type="AlphaFoldDB" id="A0A8C5DU89"/>
<sequence>MDWSSYLWILVSTLMFLHQCHASSIPGMSPTAEERPPVQLHHRERRCSCENQKDKECIFYCHIGIVWVNTPSQVVPYGFGSIRLRRELRRCLCIHSHDTECLRFCSVHTQIQEKGAAEKTKTNGEWLKRHPEGFWEKRSRHAFKHQT</sequence>
<evidence type="ECO:0000256" key="5">
    <source>
        <dbReference type="ARBA" id="ARBA00023322"/>
    </source>
</evidence>